<dbReference type="AlphaFoldDB" id="A0A0B1RZX8"/>
<evidence type="ECO:0000313" key="2">
    <source>
        <dbReference type="EMBL" id="KHJ76807.1"/>
    </source>
</evidence>
<feature type="region of interest" description="Disordered" evidence="1">
    <location>
        <begin position="1"/>
        <end position="34"/>
    </location>
</feature>
<dbReference type="EMBL" id="KN611390">
    <property type="protein sequence ID" value="KHJ76807.1"/>
    <property type="molecule type" value="Genomic_DNA"/>
</dbReference>
<accession>A0A0B1RZX8</accession>
<keyword evidence="3" id="KW-1185">Reference proteome</keyword>
<sequence length="59" mass="6755">MGHQGPAHRGPPVVAQQHHGHVPHHEEHHHHGMGHQAIYIKILRKRVNFDTFLSLKNPV</sequence>
<gene>
    <name evidence="2" type="ORF">OESDEN_23573</name>
</gene>
<protein>
    <submittedName>
        <fullName evidence="2">Uncharacterized protein</fullName>
    </submittedName>
</protein>
<name>A0A0B1RZX8_OESDE</name>
<feature type="compositionally biased region" description="Basic residues" evidence="1">
    <location>
        <begin position="18"/>
        <end position="33"/>
    </location>
</feature>
<organism evidence="2 3">
    <name type="scientific">Oesophagostomum dentatum</name>
    <name type="common">Nodular worm</name>
    <dbReference type="NCBI Taxonomy" id="61180"/>
    <lineage>
        <taxon>Eukaryota</taxon>
        <taxon>Metazoa</taxon>
        <taxon>Ecdysozoa</taxon>
        <taxon>Nematoda</taxon>
        <taxon>Chromadorea</taxon>
        <taxon>Rhabditida</taxon>
        <taxon>Rhabditina</taxon>
        <taxon>Rhabditomorpha</taxon>
        <taxon>Strongyloidea</taxon>
        <taxon>Strongylidae</taxon>
        <taxon>Oesophagostomum</taxon>
    </lineage>
</organism>
<proteinExistence type="predicted"/>
<dbReference type="Proteomes" id="UP000053660">
    <property type="component" value="Unassembled WGS sequence"/>
</dbReference>
<evidence type="ECO:0000313" key="3">
    <source>
        <dbReference type="Proteomes" id="UP000053660"/>
    </source>
</evidence>
<reference evidence="2 3" key="1">
    <citation type="submission" date="2014-03" db="EMBL/GenBank/DDBJ databases">
        <title>Draft genome of the hookworm Oesophagostomum dentatum.</title>
        <authorList>
            <person name="Mitreva M."/>
        </authorList>
    </citation>
    <scope>NUCLEOTIDE SEQUENCE [LARGE SCALE GENOMIC DNA]</scope>
    <source>
        <strain evidence="2 3">OD-Hann</strain>
    </source>
</reference>
<evidence type="ECO:0000256" key="1">
    <source>
        <dbReference type="SAM" id="MobiDB-lite"/>
    </source>
</evidence>